<dbReference type="EMBL" id="JBEPSD010000004">
    <property type="protein sequence ID" value="MET4570994.1"/>
    <property type="molecule type" value="Genomic_DNA"/>
</dbReference>
<name>A0ABV2Q128_9GAMM</name>
<feature type="transmembrane region" description="Helical" evidence="1">
    <location>
        <begin position="6"/>
        <end position="26"/>
    </location>
</feature>
<sequence length="100" mass="10740">MTWGWVVVGTLAQLMLGLFLFMLVVFSASSMDGVGKLAGVHSKILALSLFGLPATCVVSAGMLIHLLPKRWQSVVMVVARRAAGSGCRVSRLRDQPRKAD</sequence>
<proteinExistence type="predicted"/>
<evidence type="ECO:0000313" key="3">
    <source>
        <dbReference type="Proteomes" id="UP001549251"/>
    </source>
</evidence>
<evidence type="ECO:0000313" key="2">
    <source>
        <dbReference type="EMBL" id="MET4570994.1"/>
    </source>
</evidence>
<keyword evidence="1" id="KW-0472">Membrane</keyword>
<protein>
    <submittedName>
        <fullName evidence="2">Uncharacterized protein</fullName>
    </submittedName>
</protein>
<reference evidence="2 3" key="1">
    <citation type="submission" date="2024-06" db="EMBL/GenBank/DDBJ databases">
        <title>Sorghum-associated microbial communities from plants grown in Nebraska, USA.</title>
        <authorList>
            <person name="Schachtman D."/>
        </authorList>
    </citation>
    <scope>NUCLEOTIDE SEQUENCE [LARGE SCALE GENOMIC DNA]</scope>
    <source>
        <strain evidence="2 3">1757</strain>
    </source>
</reference>
<gene>
    <name evidence="2" type="ORF">ABIE04_003376</name>
</gene>
<feature type="transmembrane region" description="Helical" evidence="1">
    <location>
        <begin position="47"/>
        <end position="67"/>
    </location>
</feature>
<comment type="caution">
    <text evidence="2">The sequence shown here is derived from an EMBL/GenBank/DDBJ whole genome shotgun (WGS) entry which is preliminary data.</text>
</comment>
<keyword evidence="1" id="KW-1133">Transmembrane helix</keyword>
<keyword evidence="1" id="KW-0812">Transmembrane</keyword>
<accession>A0ABV2Q128</accession>
<keyword evidence="3" id="KW-1185">Reference proteome</keyword>
<dbReference type="Proteomes" id="UP001549251">
    <property type="component" value="Unassembled WGS sequence"/>
</dbReference>
<evidence type="ECO:0000256" key="1">
    <source>
        <dbReference type="SAM" id="Phobius"/>
    </source>
</evidence>
<organism evidence="2 3">
    <name type="scientific">Rhodanobacter soli</name>
    <dbReference type="NCBI Taxonomy" id="590609"/>
    <lineage>
        <taxon>Bacteria</taxon>
        <taxon>Pseudomonadati</taxon>
        <taxon>Pseudomonadota</taxon>
        <taxon>Gammaproteobacteria</taxon>
        <taxon>Lysobacterales</taxon>
        <taxon>Rhodanobacteraceae</taxon>
        <taxon>Rhodanobacter</taxon>
    </lineage>
</organism>